<feature type="domain" description="HTH lysR-type" evidence="5">
    <location>
        <begin position="7"/>
        <end position="64"/>
    </location>
</feature>
<sequence length="308" mass="33991">MPTYSRNDLATLNAFSVICRRKSFRLAAAELGVTASALSHALRGLEEKLGVKLLNRTTRAISPTDAGAALVRGLDLGFEHIEGALAELSQFRNTPSGLIRLNVPRDASQLLISPILGRYLNRFPKSQIEVVVDDGMVDIVKGGFDAGIRYGRSVPQDMVGIPLTPDLEWVLAASPDYLRLHGTPREPTELLAHSCIRMRLGDESLYQWELGTGKRACRIDVPGRVILNETDAVVEAALASVGIAYCLKQRISRHLESGRLLLVMSDWAPPVEPFVMYYPSRRQLSASLVQLVQMIREDHGLPEFKRPG</sequence>
<dbReference type="InterPro" id="IPR000847">
    <property type="entry name" value="LysR_HTH_N"/>
</dbReference>
<dbReference type="InterPro" id="IPR058163">
    <property type="entry name" value="LysR-type_TF_proteobact-type"/>
</dbReference>
<dbReference type="EMBL" id="CP104214">
    <property type="protein sequence ID" value="UWX69722.1"/>
    <property type="molecule type" value="Genomic_DNA"/>
</dbReference>
<dbReference type="Gene3D" id="3.40.190.290">
    <property type="match status" value="1"/>
</dbReference>
<evidence type="ECO:0000313" key="6">
    <source>
        <dbReference type="EMBL" id="PEH37019.1"/>
    </source>
</evidence>
<keyword evidence="4" id="KW-0804">Transcription</keyword>
<name>A0A0M2QD57_BURGA</name>
<accession>A0A0M2QD57</accession>
<evidence type="ECO:0000259" key="5">
    <source>
        <dbReference type="PROSITE" id="PS50931"/>
    </source>
</evidence>
<dbReference type="Pfam" id="PF03466">
    <property type="entry name" value="LysR_substrate"/>
    <property type="match status" value="1"/>
</dbReference>
<proteinExistence type="inferred from homology"/>
<dbReference type="FunFam" id="1.10.10.10:FF:000001">
    <property type="entry name" value="LysR family transcriptional regulator"/>
    <property type="match status" value="1"/>
</dbReference>
<reference evidence="6" key="1">
    <citation type="submission" date="2017-09" db="EMBL/GenBank/DDBJ databases">
        <title>FDA dAtabase for Regulatory Grade micrObial Sequences (FDA-ARGOS): Supporting development and validation of Infectious Disease Dx tests.</title>
        <authorList>
            <person name="Minogue T."/>
            <person name="Wolcott M."/>
            <person name="Wasieloski L."/>
            <person name="Aguilar W."/>
            <person name="Moore D."/>
            <person name="Tallon L.J."/>
            <person name="Sadzewicz L."/>
            <person name="Ott S."/>
            <person name="Zhao X."/>
            <person name="Nagaraj S."/>
            <person name="Vavikolanu K."/>
            <person name="Aluvathingal J."/>
            <person name="Nadendla S."/>
            <person name="Sichtig H."/>
        </authorList>
    </citation>
    <scope>NUCLEOTIDE SEQUENCE</scope>
    <source>
        <strain evidence="6">FDAARGOS_390</strain>
    </source>
</reference>
<reference evidence="8" key="2">
    <citation type="submission" date="2017-09" db="EMBL/GenBank/DDBJ databases">
        <title>FDA dAtabase for Regulatory Grade micrObial Sequences (FDA-ARGOS): Supporting development and validation of Infectious Disease Dx tests.</title>
        <authorList>
            <person name="Minogue T."/>
            <person name="Wolcott M."/>
            <person name="Wasieloski L."/>
            <person name="Aguilar W."/>
            <person name="Moore D."/>
            <person name="Tallon L."/>
            <person name="Sadzewicz L."/>
            <person name="Ott S."/>
            <person name="Zhao X."/>
            <person name="Nagaraj S."/>
            <person name="Vavikolanu K."/>
            <person name="Aluvathingal J."/>
            <person name="Nadendla S."/>
            <person name="Sichtig H."/>
        </authorList>
    </citation>
    <scope>NUCLEOTIDE SEQUENCE [LARGE SCALE GENOMIC DNA]</scope>
    <source>
        <strain evidence="8">FDAARGOS_390</strain>
    </source>
</reference>
<organism evidence="6 8">
    <name type="scientific">Burkholderia gladioli</name>
    <name type="common">Pseudomonas marginata</name>
    <name type="synonym">Phytomonas marginata</name>
    <dbReference type="NCBI Taxonomy" id="28095"/>
    <lineage>
        <taxon>Bacteria</taxon>
        <taxon>Pseudomonadati</taxon>
        <taxon>Pseudomonadota</taxon>
        <taxon>Betaproteobacteria</taxon>
        <taxon>Burkholderiales</taxon>
        <taxon>Burkholderiaceae</taxon>
        <taxon>Burkholderia</taxon>
    </lineage>
</organism>
<dbReference type="SUPFAM" id="SSF53850">
    <property type="entry name" value="Periplasmic binding protein-like II"/>
    <property type="match status" value="1"/>
</dbReference>
<dbReference type="GO" id="GO:0043565">
    <property type="term" value="F:sequence-specific DNA binding"/>
    <property type="evidence" value="ECO:0007669"/>
    <property type="project" value="TreeGrafter"/>
</dbReference>
<dbReference type="RefSeq" id="WP_025096922.1">
    <property type="nucleotide sequence ID" value="NZ_CADEPP010000006.1"/>
</dbReference>
<evidence type="ECO:0000256" key="3">
    <source>
        <dbReference type="ARBA" id="ARBA00023125"/>
    </source>
</evidence>
<protein>
    <submittedName>
        <fullName evidence="6">LysR family transcriptional regulator</fullName>
    </submittedName>
</protein>
<evidence type="ECO:0000256" key="1">
    <source>
        <dbReference type="ARBA" id="ARBA00009437"/>
    </source>
</evidence>
<dbReference type="PROSITE" id="PS50931">
    <property type="entry name" value="HTH_LYSR"/>
    <property type="match status" value="1"/>
</dbReference>
<gene>
    <name evidence="6" type="ORF">CRM94_20815</name>
    <name evidence="7" type="ORF">NYZ96_16205</name>
</gene>
<dbReference type="InterPro" id="IPR036388">
    <property type="entry name" value="WH-like_DNA-bd_sf"/>
</dbReference>
<evidence type="ECO:0000256" key="2">
    <source>
        <dbReference type="ARBA" id="ARBA00023015"/>
    </source>
</evidence>
<keyword evidence="3" id="KW-0238">DNA-binding</keyword>
<dbReference type="InterPro" id="IPR005119">
    <property type="entry name" value="LysR_subst-bd"/>
</dbReference>
<dbReference type="Proteomes" id="UP001059745">
    <property type="component" value="Chromosome 1"/>
</dbReference>
<dbReference type="Pfam" id="PF00126">
    <property type="entry name" value="HTH_1"/>
    <property type="match status" value="1"/>
</dbReference>
<evidence type="ECO:0000313" key="7">
    <source>
        <dbReference type="EMBL" id="UWX69722.1"/>
    </source>
</evidence>
<comment type="similarity">
    <text evidence="1">Belongs to the LysR transcriptional regulatory family.</text>
</comment>
<evidence type="ECO:0000313" key="8">
    <source>
        <dbReference type="Proteomes" id="UP000220629"/>
    </source>
</evidence>
<dbReference type="SUPFAM" id="SSF46785">
    <property type="entry name" value="Winged helix' DNA-binding domain"/>
    <property type="match status" value="1"/>
</dbReference>
<dbReference type="InterPro" id="IPR036390">
    <property type="entry name" value="WH_DNA-bd_sf"/>
</dbReference>
<dbReference type="Gene3D" id="1.10.10.10">
    <property type="entry name" value="Winged helix-like DNA-binding domain superfamily/Winged helix DNA-binding domain"/>
    <property type="match status" value="1"/>
</dbReference>
<evidence type="ECO:0000256" key="4">
    <source>
        <dbReference type="ARBA" id="ARBA00023163"/>
    </source>
</evidence>
<keyword evidence="2" id="KW-0805">Transcription regulation</keyword>
<dbReference type="Proteomes" id="UP000220629">
    <property type="component" value="Unassembled WGS sequence"/>
</dbReference>
<dbReference type="EMBL" id="PDDY01000004">
    <property type="protein sequence ID" value="PEH37019.1"/>
    <property type="molecule type" value="Genomic_DNA"/>
</dbReference>
<dbReference type="GO" id="GO:0003700">
    <property type="term" value="F:DNA-binding transcription factor activity"/>
    <property type="evidence" value="ECO:0007669"/>
    <property type="project" value="InterPro"/>
</dbReference>
<dbReference type="GeneID" id="66459079"/>
<reference evidence="7" key="3">
    <citation type="submission" date="2022-09" db="EMBL/GenBank/DDBJ databases">
        <title>Genomic of Burkholderia gladioli.</title>
        <authorList>
            <person name="Wu H."/>
        </authorList>
    </citation>
    <scope>NUCLEOTIDE SEQUENCE</scope>
    <source>
        <strain evidence="7">ZN-S4</strain>
    </source>
</reference>
<dbReference type="GO" id="GO:0006351">
    <property type="term" value="P:DNA-templated transcription"/>
    <property type="evidence" value="ECO:0007669"/>
    <property type="project" value="TreeGrafter"/>
</dbReference>
<dbReference type="PANTHER" id="PTHR30537">
    <property type="entry name" value="HTH-TYPE TRANSCRIPTIONAL REGULATOR"/>
    <property type="match status" value="1"/>
</dbReference>
<dbReference type="AlphaFoldDB" id="A0A0M2QD57"/>
<dbReference type="PANTHER" id="PTHR30537:SF1">
    <property type="entry name" value="HTH-TYPE TRANSCRIPTIONAL REGULATOR PGRR"/>
    <property type="match status" value="1"/>
</dbReference>